<dbReference type="AlphaFoldDB" id="A0A9P5YAV2"/>
<dbReference type="Pfam" id="PF20151">
    <property type="entry name" value="DUF6533"/>
    <property type="match status" value="1"/>
</dbReference>
<keyword evidence="3" id="KW-1185">Reference proteome</keyword>
<feature type="domain" description="DUF6533" evidence="1">
    <location>
        <begin position="22"/>
        <end position="66"/>
    </location>
</feature>
<comment type="caution">
    <text evidence="2">The sequence shown here is derived from an EMBL/GenBank/DDBJ whole genome shotgun (WGS) entry which is preliminary data.</text>
</comment>
<proteinExistence type="predicted"/>
<dbReference type="OrthoDB" id="2638860at2759"/>
<dbReference type="Proteomes" id="UP000807353">
    <property type="component" value="Unassembled WGS sequence"/>
</dbReference>
<gene>
    <name evidence="2" type="ORF">BDZ94DRAFT_389547</name>
</gene>
<dbReference type="InterPro" id="IPR045340">
    <property type="entry name" value="DUF6533"/>
</dbReference>
<organism evidence="2 3">
    <name type="scientific">Collybia nuda</name>
    <dbReference type="NCBI Taxonomy" id="64659"/>
    <lineage>
        <taxon>Eukaryota</taxon>
        <taxon>Fungi</taxon>
        <taxon>Dikarya</taxon>
        <taxon>Basidiomycota</taxon>
        <taxon>Agaricomycotina</taxon>
        <taxon>Agaricomycetes</taxon>
        <taxon>Agaricomycetidae</taxon>
        <taxon>Agaricales</taxon>
        <taxon>Tricholomatineae</taxon>
        <taxon>Clitocybaceae</taxon>
        <taxon>Collybia</taxon>
    </lineage>
</organism>
<reference evidence="2" key="1">
    <citation type="submission" date="2020-11" db="EMBL/GenBank/DDBJ databases">
        <authorList>
            <consortium name="DOE Joint Genome Institute"/>
            <person name="Ahrendt S."/>
            <person name="Riley R."/>
            <person name="Andreopoulos W."/>
            <person name="Labutti K."/>
            <person name="Pangilinan J."/>
            <person name="Ruiz-Duenas F.J."/>
            <person name="Barrasa J.M."/>
            <person name="Sanchez-Garcia M."/>
            <person name="Camarero S."/>
            <person name="Miyauchi S."/>
            <person name="Serrano A."/>
            <person name="Linde D."/>
            <person name="Babiker R."/>
            <person name="Drula E."/>
            <person name="Ayuso-Fernandez I."/>
            <person name="Pacheco R."/>
            <person name="Padilla G."/>
            <person name="Ferreira P."/>
            <person name="Barriuso J."/>
            <person name="Kellner H."/>
            <person name="Castanera R."/>
            <person name="Alfaro M."/>
            <person name="Ramirez L."/>
            <person name="Pisabarro A.G."/>
            <person name="Kuo A."/>
            <person name="Tritt A."/>
            <person name="Lipzen A."/>
            <person name="He G."/>
            <person name="Yan M."/>
            <person name="Ng V."/>
            <person name="Cullen D."/>
            <person name="Martin F."/>
            <person name="Rosso M.-N."/>
            <person name="Henrissat B."/>
            <person name="Hibbett D."/>
            <person name="Martinez A.T."/>
            <person name="Grigoriev I.V."/>
        </authorList>
    </citation>
    <scope>NUCLEOTIDE SEQUENCE</scope>
    <source>
        <strain evidence="2">CBS 247.69</strain>
    </source>
</reference>
<accession>A0A9P5YAV2</accession>
<evidence type="ECO:0000313" key="2">
    <source>
        <dbReference type="EMBL" id="KAF9465297.1"/>
    </source>
</evidence>
<evidence type="ECO:0000313" key="3">
    <source>
        <dbReference type="Proteomes" id="UP000807353"/>
    </source>
</evidence>
<name>A0A9P5YAV2_9AGAR</name>
<evidence type="ECO:0000259" key="1">
    <source>
        <dbReference type="Pfam" id="PF20151"/>
    </source>
</evidence>
<dbReference type="EMBL" id="MU150248">
    <property type="protein sequence ID" value="KAF9465297.1"/>
    <property type="molecule type" value="Genomic_DNA"/>
</dbReference>
<protein>
    <recommendedName>
        <fullName evidence="1">DUF6533 domain-containing protein</fullName>
    </recommendedName>
</protein>
<sequence length="76" mass="8926">MTSATPADDILKAFSELQLSTYIFMSGTAFLVTDWFFTLDLEVQYAWNGTWNIGRILFFLTRYSPFFELALRMYCK</sequence>